<dbReference type="Proteomes" id="UP001597472">
    <property type="component" value="Unassembled WGS sequence"/>
</dbReference>
<evidence type="ECO:0000313" key="2">
    <source>
        <dbReference type="EMBL" id="MFD2550479.1"/>
    </source>
</evidence>
<dbReference type="EMBL" id="JBHULS010000001">
    <property type="protein sequence ID" value="MFD2550479.1"/>
    <property type="molecule type" value="Genomic_DNA"/>
</dbReference>
<evidence type="ECO:0000259" key="1">
    <source>
        <dbReference type="Pfam" id="PF01814"/>
    </source>
</evidence>
<sequence length="156" mass="18639">MTLKPLKRHKALQPLSREHHFGLLLCWKIRMGIKNNIAVSRIATYASWFYQTHLIPHFRIEETVIFPILEANHKYIIKALEDHALIEHLFKNPIISEDDLKAIEQALEQHIRFEERILFPEIQKNASEAQMFDIEKIHQSEPFQDNLTDEFWRKTD</sequence>
<comment type="caution">
    <text evidence="2">The sequence shown here is derived from an EMBL/GenBank/DDBJ whole genome shotgun (WGS) entry which is preliminary data.</text>
</comment>
<gene>
    <name evidence="2" type="ORF">ACFSQP_01495</name>
</gene>
<feature type="domain" description="Hemerythrin-like" evidence="1">
    <location>
        <begin position="49"/>
        <end position="121"/>
    </location>
</feature>
<reference evidence="3" key="1">
    <citation type="journal article" date="2019" name="Int. J. Syst. Evol. Microbiol.">
        <title>The Global Catalogue of Microorganisms (GCM) 10K type strain sequencing project: providing services to taxonomists for standard genome sequencing and annotation.</title>
        <authorList>
            <consortium name="The Broad Institute Genomics Platform"/>
            <consortium name="The Broad Institute Genome Sequencing Center for Infectious Disease"/>
            <person name="Wu L."/>
            <person name="Ma J."/>
        </authorList>
    </citation>
    <scope>NUCLEOTIDE SEQUENCE [LARGE SCALE GENOMIC DNA]</scope>
    <source>
        <strain evidence="3">KCTC 42587</strain>
    </source>
</reference>
<dbReference type="Pfam" id="PF01814">
    <property type="entry name" value="Hemerythrin"/>
    <property type="match status" value="1"/>
</dbReference>
<protein>
    <submittedName>
        <fullName evidence="2">Hemerythrin domain-containing protein</fullName>
    </submittedName>
</protein>
<name>A0ABW5KQ63_9FLAO</name>
<keyword evidence="3" id="KW-1185">Reference proteome</keyword>
<accession>A0ABW5KQ63</accession>
<organism evidence="2 3">
    <name type="scientific">Bizionia sediminis</name>
    <dbReference type="NCBI Taxonomy" id="1737064"/>
    <lineage>
        <taxon>Bacteria</taxon>
        <taxon>Pseudomonadati</taxon>
        <taxon>Bacteroidota</taxon>
        <taxon>Flavobacteriia</taxon>
        <taxon>Flavobacteriales</taxon>
        <taxon>Flavobacteriaceae</taxon>
        <taxon>Bizionia</taxon>
    </lineage>
</organism>
<evidence type="ECO:0000313" key="3">
    <source>
        <dbReference type="Proteomes" id="UP001597472"/>
    </source>
</evidence>
<dbReference type="Gene3D" id="1.20.120.520">
    <property type="entry name" value="nmb1532 protein domain like"/>
    <property type="match status" value="1"/>
</dbReference>
<dbReference type="InterPro" id="IPR012312">
    <property type="entry name" value="Hemerythrin-like"/>
</dbReference>
<proteinExistence type="predicted"/>
<dbReference type="RefSeq" id="WP_376891273.1">
    <property type="nucleotide sequence ID" value="NZ_JBHULS010000001.1"/>
</dbReference>